<evidence type="ECO:0000313" key="1">
    <source>
        <dbReference type="EMBL" id="KAK4021547.1"/>
    </source>
</evidence>
<comment type="caution">
    <text evidence="1">The sequence shown here is derived from an EMBL/GenBank/DDBJ whole genome shotgun (WGS) entry which is preliminary data.</text>
</comment>
<proteinExistence type="predicted"/>
<keyword evidence="2" id="KW-1185">Reference proteome</keyword>
<sequence length="98" mass="11365">MSLRKKIKKRGMLCKWFKSRERPLKMELPIWAQNHAVTLERLVGMAREHAHLLRYRRAALEQSEKMAASAQTAISNQNLVNCIQESVVQKPHPAIYLS</sequence>
<dbReference type="EMBL" id="JAOYFB010000036">
    <property type="protein sequence ID" value="KAK4021547.1"/>
    <property type="molecule type" value="Genomic_DNA"/>
</dbReference>
<name>A0ABR0A8X7_9CRUS</name>
<dbReference type="Proteomes" id="UP001234178">
    <property type="component" value="Unassembled WGS sequence"/>
</dbReference>
<evidence type="ECO:0000313" key="2">
    <source>
        <dbReference type="Proteomes" id="UP001234178"/>
    </source>
</evidence>
<accession>A0ABR0A8X7</accession>
<gene>
    <name evidence="1" type="ORF">OUZ56_003461</name>
</gene>
<protein>
    <submittedName>
        <fullName evidence="1">Uncharacterized protein</fullName>
    </submittedName>
</protein>
<reference evidence="1 2" key="1">
    <citation type="journal article" date="2023" name="Nucleic Acids Res.">
        <title>The hologenome of Daphnia magna reveals possible DNA methylation and microbiome-mediated evolution of the host genome.</title>
        <authorList>
            <person name="Chaturvedi A."/>
            <person name="Li X."/>
            <person name="Dhandapani V."/>
            <person name="Marshall H."/>
            <person name="Kissane S."/>
            <person name="Cuenca-Cambronero M."/>
            <person name="Asole G."/>
            <person name="Calvet F."/>
            <person name="Ruiz-Romero M."/>
            <person name="Marangio P."/>
            <person name="Guigo R."/>
            <person name="Rago D."/>
            <person name="Mirbahai L."/>
            <person name="Eastwood N."/>
            <person name="Colbourne J.K."/>
            <person name="Zhou J."/>
            <person name="Mallon E."/>
            <person name="Orsini L."/>
        </authorList>
    </citation>
    <scope>NUCLEOTIDE SEQUENCE [LARGE SCALE GENOMIC DNA]</scope>
    <source>
        <strain evidence="1">LRV0_1</strain>
    </source>
</reference>
<organism evidence="1 2">
    <name type="scientific">Daphnia magna</name>
    <dbReference type="NCBI Taxonomy" id="35525"/>
    <lineage>
        <taxon>Eukaryota</taxon>
        <taxon>Metazoa</taxon>
        <taxon>Ecdysozoa</taxon>
        <taxon>Arthropoda</taxon>
        <taxon>Crustacea</taxon>
        <taxon>Branchiopoda</taxon>
        <taxon>Diplostraca</taxon>
        <taxon>Cladocera</taxon>
        <taxon>Anomopoda</taxon>
        <taxon>Daphniidae</taxon>
        <taxon>Daphnia</taxon>
    </lineage>
</organism>